<dbReference type="Bgee" id="ENSPANG00000021442">
    <property type="expression patterns" value="Expressed in postnatal subventricular zone and 66 other cell types or tissues"/>
</dbReference>
<reference evidence="2" key="2">
    <citation type="submission" date="2025-08" db="UniProtKB">
        <authorList>
            <consortium name="Ensembl"/>
        </authorList>
    </citation>
    <scope>IDENTIFICATION</scope>
</reference>
<feature type="region of interest" description="Disordered" evidence="1">
    <location>
        <begin position="1"/>
        <end position="74"/>
    </location>
</feature>
<dbReference type="InterPro" id="IPR013950">
    <property type="entry name" value="Mis14/Nsl1"/>
</dbReference>
<dbReference type="eggNOG" id="ENOG502S001">
    <property type="taxonomic scope" value="Eukaryota"/>
</dbReference>
<evidence type="ECO:0000313" key="2">
    <source>
        <dbReference type="Ensembl" id="ENSPANP00000008388.3"/>
    </source>
</evidence>
<dbReference type="AlphaFoldDB" id="A0A096N793"/>
<keyword evidence="3" id="KW-1185">Reference proteome</keyword>
<reference evidence="2" key="1">
    <citation type="submission" date="2012-03" db="EMBL/GenBank/DDBJ databases">
        <title>Whole Genome Assembly of Papio anubis.</title>
        <authorList>
            <person name="Liu Y.L."/>
            <person name="Abraham K.A."/>
            <person name="Akbar H.A."/>
            <person name="Ali S.A."/>
            <person name="Anosike U.A."/>
            <person name="Aqrawi P.A."/>
            <person name="Arias F.A."/>
            <person name="Attaway T.A."/>
            <person name="Awwad R.A."/>
            <person name="Babu C.B."/>
            <person name="Bandaranaike D.B."/>
            <person name="Battles P.B."/>
            <person name="Bell A.B."/>
            <person name="Beltran B.B."/>
            <person name="Berhane-Mersha D.B."/>
            <person name="Bess C.B."/>
            <person name="Bickham C.B."/>
            <person name="Bolden T.B."/>
            <person name="Carter K.C."/>
            <person name="Chau D.C."/>
            <person name="Chavez A.C."/>
            <person name="Clerc-Blankenburg K.C."/>
            <person name="Coyle M.C."/>
            <person name="Dao M.D."/>
            <person name="Davila M.L.D."/>
            <person name="Davy-Carroll L.D."/>
            <person name="Denson S.D."/>
            <person name="Dinh H.D."/>
            <person name="Fernandez S.F."/>
            <person name="Fernando P.F."/>
            <person name="Forbes L.F."/>
            <person name="Francis C.F."/>
            <person name="Francisco L.F."/>
            <person name="Fu Q.F."/>
            <person name="Garcia-Iii R.G."/>
            <person name="Garrett T.G."/>
            <person name="Gross S.G."/>
            <person name="Gubbala S.G."/>
            <person name="Hirani K.H."/>
            <person name="Hogues M.H."/>
            <person name="Hollins B.H."/>
            <person name="Jackson L.J."/>
            <person name="Javaid M.J."/>
            <person name="Jhangiani S.J."/>
            <person name="Johnson A.J."/>
            <person name="Johnson B.J."/>
            <person name="Jones J.J."/>
            <person name="Joshi V.J."/>
            <person name="Kalu J.K."/>
            <person name="Khan N.K."/>
            <person name="Korchina V.K."/>
            <person name="Kovar C.K."/>
            <person name="Lago L.L."/>
            <person name="Lara F.L."/>
            <person name="Le T.-K.L."/>
            <person name="Lee S.L."/>
            <person name="Legall-Iii F.L."/>
            <person name="Lemon S.L."/>
            <person name="Liu J.L."/>
            <person name="Liu Y.-S.L."/>
            <person name="Liyanage D.L."/>
            <person name="Lopez J.L."/>
            <person name="Lorensuhewa L.L."/>
            <person name="Mata R.M."/>
            <person name="Mathew T.M."/>
            <person name="Mercado C.M."/>
            <person name="Mercado I.M."/>
            <person name="Morales K.M."/>
            <person name="Morgan M.M."/>
            <person name="Munidasa M.M."/>
            <person name="Ngo D.N."/>
            <person name="Nguyen L.N."/>
            <person name="Nguyen T.N."/>
            <person name="Nguyen N.N."/>
            <person name="Obregon M.O."/>
            <person name="Okwuonu G.O."/>
            <person name="Ongeri F.O."/>
            <person name="Onwere C.O."/>
            <person name="Osifeso I.O."/>
            <person name="Parra A.P."/>
            <person name="Patil S.P."/>
            <person name="Perez A.P."/>
            <person name="Perez Y.P."/>
            <person name="Pham C.P."/>
            <person name="Pu L.-L.P."/>
            <person name="Puazo M.P."/>
            <person name="Quiroz J.Q."/>
            <person name="Rouhana J.R."/>
            <person name="Ruiz M.R."/>
            <person name="Ruiz S.-J.R."/>
            <person name="Saada N.S."/>
            <person name="Santibanez J.S."/>
            <person name="Scheel M.S."/>
            <person name="Schneider B.S."/>
            <person name="Simmons D.S."/>
            <person name="Sisson I.S."/>
            <person name="Tang L.-Y.T."/>
            <person name="Thornton R.T."/>
            <person name="Tisius J.T."/>
            <person name="Toledanes G.T."/>
            <person name="Trejos Z.T."/>
            <person name="Usmani K.U."/>
            <person name="Varghese R.V."/>
            <person name="Vattathil S.V."/>
            <person name="Vee V.V."/>
            <person name="Walker D.W."/>
            <person name="Weissenberger G.W."/>
            <person name="White C.W."/>
            <person name="Williams A.W."/>
            <person name="Woodworth J.W."/>
            <person name="Wright R.W."/>
            <person name="Zhu Y.Z."/>
            <person name="Han Y.H."/>
            <person name="Newsham I.N."/>
            <person name="Nazareth L.N."/>
            <person name="Worley K.W."/>
            <person name="Muzny D.M."/>
            <person name="Rogers J.R."/>
            <person name="Gibbs R.G."/>
        </authorList>
    </citation>
    <scope>NUCLEOTIDE SEQUENCE [LARGE SCALE GENOMIC DNA]</scope>
</reference>
<protein>
    <submittedName>
        <fullName evidence="2">NSL1 component of MIS12 kinetochore complex</fullName>
    </submittedName>
</protein>
<evidence type="ECO:0000313" key="3">
    <source>
        <dbReference type="Proteomes" id="UP000028761"/>
    </source>
</evidence>
<dbReference type="PANTHER" id="PTHR31749">
    <property type="entry name" value="KINETOCHORE-ASSOCIATED PROTEIN NSL1 HOMOLOG"/>
    <property type="match status" value="1"/>
</dbReference>
<dbReference type="GO" id="GO:0000444">
    <property type="term" value="C:MIS12/MIND type complex"/>
    <property type="evidence" value="ECO:0007669"/>
    <property type="project" value="Ensembl"/>
</dbReference>
<sequence>MAINKGLGGGYGVSSQGRRAKLTRGERTGASPLPRAPYRPHIRGQSPGRRCGSDSPPTLRAPLPLRPRGRGLRRARRAGAGTFQLQRPEFPAGCMLVTPVETHFSAPRMPRPSFRRKMAGSSELVVLDPPWDKELATGTESQALVSATPREDFRVRCTSKRAVTEMLQLCGRFVQKLGDALPEEIREPALRDAQWTFESAVQENISINGQAWQEASDNCFMDSDIKVLEDQFDEIIVDIATKRKQYPRKILECVIKTIKAKQEILKQYHPVVHPLDLKYDTDPAPHMENLKCRGETVAKEINEAMKSLPALIEQGEGFSQVLRMQPVIHLQRIHQEVFSGCYRKPDAKPENFITQIETTPTETASRKTSDVVLKRKQTKDCPQRKWYPLRPKKINLDT</sequence>
<dbReference type="GeneTree" id="ENSGT00390000001374"/>
<dbReference type="GO" id="GO:0000070">
    <property type="term" value="P:mitotic sister chromatid segregation"/>
    <property type="evidence" value="ECO:0007669"/>
    <property type="project" value="InterPro"/>
</dbReference>
<reference evidence="2" key="3">
    <citation type="submission" date="2025-09" db="UniProtKB">
        <authorList>
            <consortium name="Ensembl"/>
        </authorList>
    </citation>
    <scope>IDENTIFICATION</scope>
</reference>
<feature type="compositionally biased region" description="Gly residues" evidence="1">
    <location>
        <begin position="1"/>
        <end position="12"/>
    </location>
</feature>
<name>A0A096N793_PAPAN</name>
<dbReference type="OMA" id="AWQETSD"/>
<dbReference type="STRING" id="9555.ENSPANP00000008388"/>
<dbReference type="Ensembl" id="ENSPANT00000000574.3">
    <property type="protein sequence ID" value="ENSPANP00000008388.3"/>
    <property type="gene ID" value="ENSPANG00000021442.3"/>
</dbReference>
<dbReference type="Pfam" id="PF08641">
    <property type="entry name" value="Mis14"/>
    <property type="match status" value="1"/>
</dbReference>
<evidence type="ECO:0000256" key="1">
    <source>
        <dbReference type="SAM" id="MobiDB-lite"/>
    </source>
</evidence>
<dbReference type="GO" id="GO:0016607">
    <property type="term" value="C:nuclear speck"/>
    <property type="evidence" value="ECO:0007669"/>
    <property type="project" value="Ensembl"/>
</dbReference>
<organism evidence="2 3">
    <name type="scientific">Papio anubis</name>
    <name type="common">Olive baboon</name>
    <dbReference type="NCBI Taxonomy" id="9555"/>
    <lineage>
        <taxon>Eukaryota</taxon>
        <taxon>Metazoa</taxon>
        <taxon>Chordata</taxon>
        <taxon>Craniata</taxon>
        <taxon>Vertebrata</taxon>
        <taxon>Euteleostomi</taxon>
        <taxon>Mammalia</taxon>
        <taxon>Eutheria</taxon>
        <taxon>Euarchontoglires</taxon>
        <taxon>Primates</taxon>
        <taxon>Haplorrhini</taxon>
        <taxon>Catarrhini</taxon>
        <taxon>Cercopithecidae</taxon>
        <taxon>Cercopithecinae</taxon>
        <taxon>Papio</taxon>
    </lineage>
</organism>
<dbReference type="HOGENOM" id="CLU_086065_0_0_1"/>
<dbReference type="PANTHER" id="PTHR31749:SF3">
    <property type="entry name" value="KINETOCHORE-ASSOCIATED PROTEIN NSL1 HOMOLOG"/>
    <property type="match status" value="1"/>
</dbReference>
<dbReference type="Proteomes" id="UP000028761">
    <property type="component" value="Chromosome 1"/>
</dbReference>
<proteinExistence type="predicted"/>
<gene>
    <name evidence="2" type="primary">NSL1</name>
</gene>
<accession>A0A096N793</accession>